<dbReference type="RefSeq" id="WP_280762631.1">
    <property type="nucleotide sequence ID" value="NZ_JARXVC010000014.1"/>
</dbReference>
<comment type="caution">
    <text evidence="1">The sequence shown here is derived from an EMBL/GenBank/DDBJ whole genome shotgun (WGS) entry which is preliminary data.</text>
</comment>
<dbReference type="InterPro" id="IPR018721">
    <property type="entry name" value="DUF2252"/>
</dbReference>
<dbReference type="PANTHER" id="PTHR39441">
    <property type="entry name" value="DUF2252 DOMAIN-CONTAINING PROTEIN"/>
    <property type="match status" value="1"/>
</dbReference>
<proteinExistence type="predicted"/>
<accession>A0ABT6MGA6</accession>
<keyword evidence="2" id="KW-1185">Reference proteome</keyword>
<reference evidence="1 2" key="1">
    <citation type="submission" date="2023-04" db="EMBL/GenBank/DDBJ databases">
        <title>Forest soil microbial communities from Buena Vista Peninsula, Colon Province, Panama.</title>
        <authorList>
            <person name="Bouskill N."/>
        </authorList>
    </citation>
    <scope>NUCLEOTIDE SEQUENCE [LARGE SCALE GENOMIC DNA]</scope>
    <source>
        <strain evidence="1 2">CFH S0262</strain>
    </source>
</reference>
<protein>
    <submittedName>
        <fullName evidence="1">Uncharacterized protein (DUF2252 family)</fullName>
    </submittedName>
</protein>
<dbReference type="Pfam" id="PF10009">
    <property type="entry name" value="DUF2252"/>
    <property type="match status" value="1"/>
</dbReference>
<dbReference type="Proteomes" id="UP001160334">
    <property type="component" value="Unassembled WGS sequence"/>
</dbReference>
<gene>
    <name evidence="1" type="ORF">M2280_004601</name>
</gene>
<evidence type="ECO:0000313" key="1">
    <source>
        <dbReference type="EMBL" id="MDH6283353.1"/>
    </source>
</evidence>
<dbReference type="EMBL" id="JARXVC010000014">
    <property type="protein sequence ID" value="MDH6283353.1"/>
    <property type="molecule type" value="Genomic_DNA"/>
</dbReference>
<evidence type="ECO:0000313" key="2">
    <source>
        <dbReference type="Proteomes" id="UP001160334"/>
    </source>
</evidence>
<organism evidence="1 2">
    <name type="scientific">Prescottella agglutinans</name>
    <dbReference type="NCBI Taxonomy" id="1644129"/>
    <lineage>
        <taxon>Bacteria</taxon>
        <taxon>Bacillati</taxon>
        <taxon>Actinomycetota</taxon>
        <taxon>Actinomycetes</taxon>
        <taxon>Mycobacteriales</taxon>
        <taxon>Nocardiaceae</taxon>
        <taxon>Prescottella</taxon>
    </lineage>
</organism>
<dbReference type="PANTHER" id="PTHR39441:SF1">
    <property type="entry name" value="DUF2252 DOMAIN-CONTAINING PROTEIN"/>
    <property type="match status" value="1"/>
</dbReference>
<sequence>MTDVVDFPTRTDRARRGEDARRRVPFEALVDIGPGAERDPIGLLEEQGRTRVPELLPVRYSRMAVAPFAFLRGGAIVMASDLSRTPHTGLTVQLCGDAHLGNFGIFATPERRLAFDLNDFDETYPGPFEWDVKRLIASFEVACRQLGFGEKRRSRITRACVAEYRETMSRQAAQGNLAVWYSHVDPTTELAQMRDELNSTTRKTSRKLVEKSWRSGSLQALEKLTAVVDGRRRIVSRPPLIVPIEEVFADADADATYRELQARLDEYRATLHHASAVPFGQYEFVQAARKVVGVGSVGTRCWILLMRGADDDDPLVLQAKEAERSVLSRYLDGPSYPSEGQRVVDGQRVMQAASDIFLGWQQGVGYDGVRRDYYVRQLRDAKASVTIEGSTPNGAEIYGRLCGRVLAQAHARSGDRVAIAAYMGSGTGFDEAVTAFARAYADRNARDHATLVAALGSGRVAGE</sequence>
<name>A0ABT6MGA6_9NOCA</name>